<dbReference type="AlphaFoldDB" id="A0A1T5DBA4"/>
<keyword evidence="4" id="KW-1185">Reference proteome</keyword>
<dbReference type="GO" id="GO:0004553">
    <property type="term" value="F:hydrolase activity, hydrolyzing O-glycosyl compounds"/>
    <property type="evidence" value="ECO:0007669"/>
    <property type="project" value="InterPro"/>
</dbReference>
<protein>
    <submittedName>
        <fullName evidence="3">Carbohydrate family 9 binding domain-like</fullName>
    </submittedName>
</protein>
<evidence type="ECO:0000313" key="3">
    <source>
        <dbReference type="EMBL" id="SKB68901.1"/>
    </source>
</evidence>
<dbReference type="CDD" id="cd09620">
    <property type="entry name" value="CBM9_like_3"/>
    <property type="match status" value="1"/>
</dbReference>
<name>A0A1T5DBA4_9BACT</name>
<feature type="domain" description="Carbohydrate-binding" evidence="2">
    <location>
        <begin position="53"/>
        <end position="207"/>
    </location>
</feature>
<feature type="chain" id="PRO_5011984400" evidence="1">
    <location>
        <begin position="23"/>
        <end position="367"/>
    </location>
</feature>
<sequence length="367" mass="42872">MNYTKLFLSVVALSQVSLSAFPALKDKEIMYKTPEPLNPPTYICYKAPSKITIDGKLSKSEWDAIPWTSDFVDIEGDKQPLPYLQTRAKMTYDQDGMYFAVLMEEPHVWATIKEHDAVIYHDNDFEIFLNPSGDTHNYLEYEINAYGTDWDLFLNKPYRDPGNIVLNNWEFAGMKKAVYVDGTLNNPKDKDKSWSVEVFIPWKSIYQVMRGKEKPQDGDQLRINFSRVQWPTKIENNKYVKVPKQGQDKIAEYNWVWAPTGVINIHLPEYWGYVQLSNKVAGKGEDVFKANPDEEYKWILRQLYYRQQEYKSVNGEYASKVSTLKPEEVCKPEVAKRIKLYTTPGYYELTLSAPNKLWHIRHDGLVW</sequence>
<dbReference type="PANTHER" id="PTHR35532:SF5">
    <property type="entry name" value="CARBOHYDRATE-BINDING DOMAIN-CONTAINING PROTEIN"/>
    <property type="match status" value="1"/>
</dbReference>
<accession>A0A1T5DBA4</accession>
<dbReference type="PANTHER" id="PTHR35532">
    <property type="entry name" value="SIMILAR TO POLYHYDROXYALKANOATE DEPOLYMERASE"/>
    <property type="match status" value="1"/>
</dbReference>
<dbReference type="RefSeq" id="WP_079683831.1">
    <property type="nucleotide sequence ID" value="NZ_FUYQ01000017.1"/>
</dbReference>
<reference evidence="4" key="1">
    <citation type="submission" date="2017-02" db="EMBL/GenBank/DDBJ databases">
        <authorList>
            <person name="Varghese N."/>
            <person name="Submissions S."/>
        </authorList>
    </citation>
    <scope>NUCLEOTIDE SEQUENCE [LARGE SCALE GENOMIC DNA]</scope>
    <source>
        <strain evidence="4">DSM 24967</strain>
    </source>
</reference>
<dbReference type="Pfam" id="PF06452">
    <property type="entry name" value="CBM9_1"/>
    <property type="match status" value="1"/>
</dbReference>
<dbReference type="Gene3D" id="2.60.40.1190">
    <property type="match status" value="1"/>
</dbReference>
<keyword evidence="1" id="KW-0732">Signal</keyword>
<dbReference type="InterPro" id="IPR010502">
    <property type="entry name" value="Carb-bd_dom_fam9"/>
</dbReference>
<gene>
    <name evidence="3" type="ORF">SAMN05660349_02375</name>
</gene>
<dbReference type="EMBL" id="FUYQ01000017">
    <property type="protein sequence ID" value="SKB68901.1"/>
    <property type="molecule type" value="Genomic_DNA"/>
</dbReference>
<dbReference type="Proteomes" id="UP000190852">
    <property type="component" value="Unassembled WGS sequence"/>
</dbReference>
<dbReference type="GO" id="GO:0030246">
    <property type="term" value="F:carbohydrate binding"/>
    <property type="evidence" value="ECO:0007669"/>
    <property type="project" value="InterPro"/>
</dbReference>
<dbReference type="GO" id="GO:0016052">
    <property type="term" value="P:carbohydrate catabolic process"/>
    <property type="evidence" value="ECO:0007669"/>
    <property type="project" value="InterPro"/>
</dbReference>
<organism evidence="3 4">
    <name type="scientific">Parabacteroides chartae</name>
    <dbReference type="NCBI Taxonomy" id="1037355"/>
    <lineage>
        <taxon>Bacteria</taxon>
        <taxon>Pseudomonadati</taxon>
        <taxon>Bacteroidota</taxon>
        <taxon>Bacteroidia</taxon>
        <taxon>Bacteroidales</taxon>
        <taxon>Tannerellaceae</taxon>
        <taxon>Parabacteroides</taxon>
    </lineage>
</organism>
<feature type="signal peptide" evidence="1">
    <location>
        <begin position="1"/>
        <end position="22"/>
    </location>
</feature>
<evidence type="ECO:0000256" key="1">
    <source>
        <dbReference type="SAM" id="SignalP"/>
    </source>
</evidence>
<evidence type="ECO:0000259" key="2">
    <source>
        <dbReference type="Pfam" id="PF06452"/>
    </source>
</evidence>
<evidence type="ECO:0000313" key="4">
    <source>
        <dbReference type="Proteomes" id="UP000190852"/>
    </source>
</evidence>
<dbReference type="SUPFAM" id="SSF49344">
    <property type="entry name" value="CBD9-like"/>
    <property type="match status" value="1"/>
</dbReference>
<proteinExistence type="predicted"/>